<dbReference type="Pfam" id="PF13560">
    <property type="entry name" value="HTH_31"/>
    <property type="match status" value="1"/>
</dbReference>
<dbReference type="PROSITE" id="PS50943">
    <property type="entry name" value="HTH_CROC1"/>
    <property type="match status" value="1"/>
</dbReference>
<dbReference type="SMART" id="SM00530">
    <property type="entry name" value="HTH_XRE"/>
    <property type="match status" value="1"/>
</dbReference>
<evidence type="ECO:0000313" key="3">
    <source>
        <dbReference type="Proteomes" id="UP000529783"/>
    </source>
</evidence>
<dbReference type="Proteomes" id="UP000529783">
    <property type="component" value="Unassembled WGS sequence"/>
</dbReference>
<dbReference type="CDD" id="cd00093">
    <property type="entry name" value="HTH_XRE"/>
    <property type="match status" value="1"/>
</dbReference>
<dbReference type="Gene3D" id="1.10.260.40">
    <property type="entry name" value="lambda repressor-like DNA-binding domains"/>
    <property type="match status" value="1"/>
</dbReference>
<feature type="domain" description="HTH cro/C1-type" evidence="1">
    <location>
        <begin position="18"/>
        <end position="71"/>
    </location>
</feature>
<accession>A0A7Y9JGW3</accession>
<comment type="caution">
    <text evidence="2">The sequence shown here is derived from an EMBL/GenBank/DDBJ whole genome shotgun (WGS) entry which is preliminary data.</text>
</comment>
<sequence length="264" mass="30514">MSTHKRIKPEFLSYGAEVRRLRKAAGLNQQQLADLVNVTRSYVTQVESGRTRCRRDFALRLDRALKSGATLVEAWDELLESIKSDKYPEFFANFPKAEQSASLLRAFEERIVYGLFQKEAYARALLDDEDALKNRMRRQDILHQKPGPAVSVVMDETVLYREVGGREVMREQLEHLIELSHRDRVCLQIAPICYIRNVWTPFAIATLPDQRQIVYTDNAYGGETTTSPRHVALVSETFVMLQGEALNVRDTRELIRKVIDERWT</sequence>
<keyword evidence="3" id="KW-1185">Reference proteome</keyword>
<protein>
    <submittedName>
        <fullName evidence="2">Transcriptional regulator with XRE-family HTH domain</fullName>
    </submittedName>
</protein>
<dbReference type="GO" id="GO:0003677">
    <property type="term" value="F:DNA binding"/>
    <property type="evidence" value="ECO:0007669"/>
    <property type="project" value="InterPro"/>
</dbReference>
<name>A0A7Y9JGW3_9ACTN</name>
<reference evidence="2 3" key="1">
    <citation type="submission" date="2020-07" db="EMBL/GenBank/DDBJ databases">
        <title>Sequencing the genomes of 1000 actinobacteria strains.</title>
        <authorList>
            <person name="Klenk H.-P."/>
        </authorList>
    </citation>
    <scope>NUCLEOTIDE SEQUENCE [LARGE SCALE GENOMIC DNA]</scope>
    <source>
        <strain evidence="2 3">DSM 40398</strain>
    </source>
</reference>
<dbReference type="EMBL" id="JACCBA010000001">
    <property type="protein sequence ID" value="NYD48682.1"/>
    <property type="molecule type" value="Genomic_DNA"/>
</dbReference>
<dbReference type="RefSeq" id="WP_179845552.1">
    <property type="nucleotide sequence ID" value="NZ_JACCBA010000001.1"/>
</dbReference>
<evidence type="ECO:0000313" key="2">
    <source>
        <dbReference type="EMBL" id="NYD48682.1"/>
    </source>
</evidence>
<dbReference type="InterPro" id="IPR010982">
    <property type="entry name" value="Lambda_DNA-bd_dom_sf"/>
</dbReference>
<proteinExistence type="predicted"/>
<dbReference type="Pfam" id="PF19054">
    <property type="entry name" value="DUF5753"/>
    <property type="match status" value="1"/>
</dbReference>
<dbReference type="SUPFAM" id="SSF47413">
    <property type="entry name" value="lambda repressor-like DNA-binding domains"/>
    <property type="match status" value="1"/>
</dbReference>
<gene>
    <name evidence="2" type="ORF">BJY14_004665</name>
</gene>
<dbReference type="AlphaFoldDB" id="A0A7Y9JGW3"/>
<organism evidence="2 3">
    <name type="scientific">Actinomadura luteofluorescens</name>
    <dbReference type="NCBI Taxonomy" id="46163"/>
    <lineage>
        <taxon>Bacteria</taxon>
        <taxon>Bacillati</taxon>
        <taxon>Actinomycetota</taxon>
        <taxon>Actinomycetes</taxon>
        <taxon>Streptosporangiales</taxon>
        <taxon>Thermomonosporaceae</taxon>
        <taxon>Actinomadura</taxon>
    </lineage>
</organism>
<dbReference type="InterPro" id="IPR001387">
    <property type="entry name" value="Cro/C1-type_HTH"/>
</dbReference>
<dbReference type="InterPro" id="IPR043917">
    <property type="entry name" value="DUF5753"/>
</dbReference>
<evidence type="ECO:0000259" key="1">
    <source>
        <dbReference type="PROSITE" id="PS50943"/>
    </source>
</evidence>